<dbReference type="GO" id="GO:0043130">
    <property type="term" value="F:ubiquitin binding"/>
    <property type="evidence" value="ECO:0007669"/>
    <property type="project" value="TreeGrafter"/>
</dbReference>
<dbReference type="EMBL" id="KQ085914">
    <property type="protein sequence ID" value="KLO16590.1"/>
    <property type="molecule type" value="Genomic_DNA"/>
</dbReference>
<dbReference type="InterPro" id="IPR042467">
    <property type="entry name" value="Peptidase_C65_otubain_sub2"/>
</dbReference>
<dbReference type="PANTHER" id="PTHR12931:SF15">
    <property type="entry name" value="UBIQUITIN THIOESTERASE OTUBAIN-LIKE"/>
    <property type="match status" value="1"/>
</dbReference>
<reference evidence="8 9" key="1">
    <citation type="submission" date="2015-04" db="EMBL/GenBank/DDBJ databases">
        <title>Complete genome sequence of Schizopora paradoxa KUC8140, a cosmopolitan wood degrader in East Asia.</title>
        <authorList>
            <consortium name="DOE Joint Genome Institute"/>
            <person name="Min B."/>
            <person name="Park H."/>
            <person name="Jang Y."/>
            <person name="Kim J.-J."/>
            <person name="Kim K.H."/>
            <person name="Pangilinan J."/>
            <person name="Lipzen A."/>
            <person name="Riley R."/>
            <person name="Grigoriev I.V."/>
            <person name="Spatafora J.W."/>
            <person name="Choi I.-G."/>
        </authorList>
    </citation>
    <scope>NUCLEOTIDE SEQUENCE [LARGE SCALE GENOMIC DNA]</scope>
    <source>
        <strain evidence="8 9">KUC8140</strain>
    </source>
</reference>
<feature type="domain" description="OTU" evidence="7">
    <location>
        <begin position="61"/>
        <end position="272"/>
    </location>
</feature>
<dbReference type="Pfam" id="PF10275">
    <property type="entry name" value="Peptidase_C65"/>
    <property type="match status" value="1"/>
</dbReference>
<sequence>MADLTPLELHQMTQDLLHNSASDRPLISDSALLSVLREEYERGSGSFVQQIDFLSNIRGFTHIRRTRGDGDCFYRSLAFAWISRLLHSKNQTLDVAKAISLLDSTLPTLEAAGFEKMVYEDFHDVIVSIVRQIVVPEPSGATLSPALLLEAFQDAEVSNCIVVFLRFLTSATIKTDPDSYLPYLFDPETGDDISLTDFCNRHVEACGKEADNVQISALTRALKLNIEIAYLDGHSADGSVNFVPFQNLPESDMPNPPILLYRPGHYDILEKQP</sequence>
<keyword evidence="4" id="KW-0833">Ubl conjugation pathway</keyword>
<evidence type="ECO:0000259" key="7">
    <source>
        <dbReference type="PROSITE" id="PS50802"/>
    </source>
</evidence>
<dbReference type="Gene3D" id="3.30.200.60">
    <property type="entry name" value="Peptidase C65 Otubain, subdomain 1"/>
    <property type="match status" value="1"/>
</dbReference>
<dbReference type="OrthoDB" id="18915at2759"/>
<organism evidence="8 9">
    <name type="scientific">Schizopora paradoxa</name>
    <dbReference type="NCBI Taxonomy" id="27342"/>
    <lineage>
        <taxon>Eukaryota</taxon>
        <taxon>Fungi</taxon>
        <taxon>Dikarya</taxon>
        <taxon>Basidiomycota</taxon>
        <taxon>Agaricomycotina</taxon>
        <taxon>Agaricomycetes</taxon>
        <taxon>Hymenochaetales</taxon>
        <taxon>Schizoporaceae</taxon>
        <taxon>Schizopora</taxon>
    </lineage>
</organism>
<dbReference type="InterPro" id="IPR019400">
    <property type="entry name" value="Peptidase_C65_otubain"/>
</dbReference>
<dbReference type="GO" id="GO:0006508">
    <property type="term" value="P:proteolysis"/>
    <property type="evidence" value="ECO:0007669"/>
    <property type="project" value="UniProtKB-KW"/>
</dbReference>
<evidence type="ECO:0000256" key="6">
    <source>
        <dbReference type="ARBA" id="ARBA00022807"/>
    </source>
</evidence>
<dbReference type="AlphaFoldDB" id="A0A0H2RX12"/>
<evidence type="ECO:0000256" key="5">
    <source>
        <dbReference type="ARBA" id="ARBA00022801"/>
    </source>
</evidence>
<evidence type="ECO:0000256" key="2">
    <source>
        <dbReference type="ARBA" id="ARBA00012759"/>
    </source>
</evidence>
<keyword evidence="9" id="KW-1185">Reference proteome</keyword>
<comment type="catalytic activity">
    <reaction evidence="1">
        <text>Thiol-dependent hydrolysis of ester, thioester, amide, peptide and isopeptide bonds formed by the C-terminal Gly of ubiquitin (a 76-residue protein attached to proteins as an intracellular targeting signal).</text>
        <dbReference type="EC" id="3.4.19.12"/>
    </reaction>
</comment>
<dbReference type="Gene3D" id="1.20.1300.20">
    <property type="entry name" value="Peptidase C65 Otubain, subdomain 2"/>
    <property type="match status" value="1"/>
</dbReference>
<evidence type="ECO:0000313" key="8">
    <source>
        <dbReference type="EMBL" id="KLO16590.1"/>
    </source>
</evidence>
<dbReference type="CDD" id="cd22749">
    <property type="entry name" value="Otubain_C65"/>
    <property type="match status" value="1"/>
</dbReference>
<dbReference type="PANTHER" id="PTHR12931">
    <property type="entry name" value="UBIQUITIN THIOLESTERASE PROTEIN OTUB"/>
    <property type="match status" value="1"/>
</dbReference>
<evidence type="ECO:0000256" key="1">
    <source>
        <dbReference type="ARBA" id="ARBA00000707"/>
    </source>
</evidence>
<keyword evidence="5" id="KW-0378">Hydrolase</keyword>
<dbReference type="EC" id="3.4.19.12" evidence="2"/>
<gene>
    <name evidence="8" type="ORF">SCHPADRAFT_823012</name>
</gene>
<dbReference type="GO" id="GO:0004843">
    <property type="term" value="F:cysteine-type deubiquitinase activity"/>
    <property type="evidence" value="ECO:0007669"/>
    <property type="project" value="UniProtKB-EC"/>
</dbReference>
<evidence type="ECO:0000313" key="9">
    <source>
        <dbReference type="Proteomes" id="UP000053477"/>
    </source>
</evidence>
<dbReference type="Proteomes" id="UP000053477">
    <property type="component" value="Unassembled WGS sequence"/>
</dbReference>
<dbReference type="InterPro" id="IPR038765">
    <property type="entry name" value="Papain-like_cys_pep_sf"/>
</dbReference>
<name>A0A0H2RX12_9AGAM</name>
<accession>A0A0H2RX12</accession>
<dbReference type="InParanoid" id="A0A0H2RX12"/>
<keyword evidence="3" id="KW-0645">Protease</keyword>
<evidence type="ECO:0000256" key="3">
    <source>
        <dbReference type="ARBA" id="ARBA00022670"/>
    </source>
</evidence>
<protein>
    <recommendedName>
        <fullName evidence="2">ubiquitinyl hydrolase 1</fullName>
        <ecNumber evidence="2">3.4.19.12</ecNumber>
    </recommendedName>
</protein>
<keyword evidence="6" id="KW-0788">Thiol protease</keyword>
<dbReference type="GO" id="GO:0071108">
    <property type="term" value="P:protein K48-linked deubiquitination"/>
    <property type="evidence" value="ECO:0007669"/>
    <property type="project" value="TreeGrafter"/>
</dbReference>
<dbReference type="PROSITE" id="PS50802">
    <property type="entry name" value="OTU"/>
    <property type="match status" value="1"/>
</dbReference>
<dbReference type="InterPro" id="IPR042468">
    <property type="entry name" value="Peptidase_C65_otubain_sub1"/>
</dbReference>
<dbReference type="GO" id="GO:0005634">
    <property type="term" value="C:nucleus"/>
    <property type="evidence" value="ECO:0007669"/>
    <property type="project" value="TreeGrafter"/>
</dbReference>
<evidence type="ECO:0000256" key="4">
    <source>
        <dbReference type="ARBA" id="ARBA00022786"/>
    </source>
</evidence>
<dbReference type="SUPFAM" id="SSF54001">
    <property type="entry name" value="Cysteine proteinases"/>
    <property type="match status" value="1"/>
</dbReference>
<dbReference type="STRING" id="27342.A0A0H2RX12"/>
<proteinExistence type="predicted"/>
<dbReference type="InterPro" id="IPR003323">
    <property type="entry name" value="OTU_dom"/>
</dbReference>